<protein>
    <recommendedName>
        <fullName evidence="1">Toprim domain-containing protein</fullName>
    </recommendedName>
</protein>
<name>A0A291RHX6_9NOCA</name>
<sequence>MLERLGLRVRDLFDGPMGVRGDGPRRGGARPSLVDRALLAAGLPLVRHKAELGRAVGPARVVATYVYRWPDGRREGKVVRVHIPHRNGHEKHFWQERMTERGWCEGGFARIPFRLPEVVPAVHDGADIYVCEGEQDVLVTCRAGLVATTNAGGALGWHADHARWLRGARRVWIVADRDAPGYRHAAEVARSLRGLVGAIRIVQASDGKDLSDHFNAGHQIEELEPVPVLDDHYSPEFPHVADRVVP</sequence>
<dbReference type="RefSeq" id="WP_098693874.1">
    <property type="nucleotide sequence ID" value="NZ_CP023778.1"/>
</dbReference>
<dbReference type="EMBL" id="CP023778">
    <property type="protein sequence ID" value="ATL66692.1"/>
    <property type="molecule type" value="Genomic_DNA"/>
</dbReference>
<feature type="domain" description="Toprim" evidence="1">
    <location>
        <begin position="128"/>
        <end position="214"/>
    </location>
</feature>
<dbReference type="Pfam" id="PF13362">
    <property type="entry name" value="Toprim_3"/>
    <property type="match status" value="1"/>
</dbReference>
<dbReference type="SUPFAM" id="SSF56731">
    <property type="entry name" value="DNA primase core"/>
    <property type="match status" value="1"/>
</dbReference>
<gene>
    <name evidence="2" type="ORF">CRH09_11200</name>
</gene>
<evidence type="ECO:0000313" key="2">
    <source>
        <dbReference type="EMBL" id="ATL66692.1"/>
    </source>
</evidence>
<accession>A0A291RHX6</accession>
<dbReference type="InterPro" id="IPR006171">
    <property type="entry name" value="TOPRIM_dom"/>
</dbReference>
<organism evidence="2 3">
    <name type="scientific">Nocardia terpenica</name>
    <dbReference type="NCBI Taxonomy" id="455432"/>
    <lineage>
        <taxon>Bacteria</taxon>
        <taxon>Bacillati</taxon>
        <taxon>Actinomycetota</taxon>
        <taxon>Actinomycetes</taxon>
        <taxon>Mycobacteriales</taxon>
        <taxon>Nocardiaceae</taxon>
        <taxon>Nocardia</taxon>
    </lineage>
</organism>
<proteinExistence type="predicted"/>
<dbReference type="Proteomes" id="UP000221961">
    <property type="component" value="Chromosome"/>
</dbReference>
<dbReference type="Gene3D" id="3.40.1360.10">
    <property type="match status" value="1"/>
</dbReference>
<evidence type="ECO:0000313" key="3">
    <source>
        <dbReference type="Proteomes" id="UP000221961"/>
    </source>
</evidence>
<dbReference type="InterPro" id="IPR034154">
    <property type="entry name" value="TOPRIM_DnaG/twinkle"/>
</dbReference>
<evidence type="ECO:0000259" key="1">
    <source>
        <dbReference type="Pfam" id="PF13362"/>
    </source>
</evidence>
<dbReference type="CDD" id="cd01029">
    <property type="entry name" value="TOPRIM_primases"/>
    <property type="match status" value="1"/>
</dbReference>
<reference evidence="2 3" key="1">
    <citation type="submission" date="2017-10" db="EMBL/GenBank/DDBJ databases">
        <title>Comparative genomics between pathogenic Norcardia.</title>
        <authorList>
            <person name="Zeng L."/>
        </authorList>
    </citation>
    <scope>NUCLEOTIDE SEQUENCE [LARGE SCALE GENOMIC DNA]</scope>
    <source>
        <strain evidence="2 3">NC_YFY_NT001</strain>
    </source>
</reference>
<dbReference type="GeneID" id="88357972"/>
<dbReference type="AlphaFoldDB" id="A0A291RHX6"/>
<dbReference type="KEGG" id="ntp:CRH09_11200"/>